<dbReference type="GO" id="GO:0016620">
    <property type="term" value="F:oxidoreductase activity, acting on the aldehyde or oxo group of donors, NAD or NADP as acceptor"/>
    <property type="evidence" value="ECO:0007669"/>
    <property type="project" value="InterPro"/>
</dbReference>
<feature type="non-terminal residue" evidence="5">
    <location>
        <position position="1"/>
    </location>
</feature>
<dbReference type="Gene3D" id="3.40.309.10">
    <property type="entry name" value="Aldehyde Dehydrogenase, Chain A, domain 2"/>
    <property type="match status" value="1"/>
</dbReference>
<evidence type="ECO:0000256" key="2">
    <source>
        <dbReference type="ARBA" id="ARBA00023002"/>
    </source>
</evidence>
<dbReference type="RefSeq" id="WP_139231085.1">
    <property type="nucleotide sequence ID" value="NZ_FOXM01000019.1"/>
</dbReference>
<keyword evidence="2" id="KW-0560">Oxidoreductase</keyword>
<proteinExistence type="inferred from homology"/>
<comment type="similarity">
    <text evidence="1">Belongs to the aldehyde dehydrogenase family.</text>
</comment>
<evidence type="ECO:0000259" key="4">
    <source>
        <dbReference type="Pfam" id="PF00171"/>
    </source>
</evidence>
<evidence type="ECO:0000256" key="1">
    <source>
        <dbReference type="ARBA" id="ARBA00009986"/>
    </source>
</evidence>
<dbReference type="Pfam" id="PF00171">
    <property type="entry name" value="Aldedh"/>
    <property type="match status" value="1"/>
</dbReference>
<dbReference type="Proteomes" id="UP000243084">
    <property type="component" value="Unassembled WGS sequence"/>
</dbReference>
<dbReference type="InterPro" id="IPR015590">
    <property type="entry name" value="Aldehyde_DH_dom"/>
</dbReference>
<dbReference type="Gene3D" id="3.40.605.10">
    <property type="entry name" value="Aldehyde Dehydrogenase, Chain A, domain 1"/>
    <property type="match status" value="1"/>
</dbReference>
<keyword evidence="3" id="KW-0520">NAD</keyword>
<feature type="domain" description="Aldehyde dehydrogenase" evidence="4">
    <location>
        <begin position="2"/>
        <end position="103"/>
    </location>
</feature>
<keyword evidence="6" id="KW-1185">Reference proteome</keyword>
<sequence>LPDDSAVVTEEIFGPCCHIRPFDTEEEAIELANSLPYGLASAIWTENSSRAHRVAGQIEAGIVWVNSWFLRDLRTAFGGAKQSGIGREGGVHSLEFYTELKNICVKL</sequence>
<dbReference type="EMBL" id="FOXM01000019">
    <property type="protein sequence ID" value="SFQ40935.1"/>
    <property type="molecule type" value="Genomic_DNA"/>
</dbReference>
<protein>
    <submittedName>
        <fullName evidence="5">Aminomuconate-semialdehyde/2-hydroxymuconate-6-semialdehyde dehydrogenase</fullName>
    </submittedName>
</protein>
<dbReference type="InterPro" id="IPR016163">
    <property type="entry name" value="Ald_DH_C"/>
</dbReference>
<evidence type="ECO:0000313" key="5">
    <source>
        <dbReference type="EMBL" id="SFQ40935.1"/>
    </source>
</evidence>
<name>A0A1I5Y9Q6_9GAMM</name>
<evidence type="ECO:0000256" key="3">
    <source>
        <dbReference type="ARBA" id="ARBA00023027"/>
    </source>
</evidence>
<dbReference type="SUPFAM" id="SSF53720">
    <property type="entry name" value="ALDH-like"/>
    <property type="match status" value="1"/>
</dbReference>
<dbReference type="InterPro" id="IPR016162">
    <property type="entry name" value="Ald_DH_N"/>
</dbReference>
<gene>
    <name evidence="5" type="ORF">SAMN05216229_11989</name>
</gene>
<organism evidence="5 6">
    <name type="scientific">Geopseudomonas sagittaria</name>
    <dbReference type="NCBI Taxonomy" id="1135990"/>
    <lineage>
        <taxon>Bacteria</taxon>
        <taxon>Pseudomonadati</taxon>
        <taxon>Pseudomonadota</taxon>
        <taxon>Gammaproteobacteria</taxon>
        <taxon>Pseudomonadales</taxon>
        <taxon>Pseudomonadaceae</taxon>
        <taxon>Geopseudomonas</taxon>
    </lineage>
</organism>
<evidence type="ECO:0000313" key="6">
    <source>
        <dbReference type="Proteomes" id="UP000243084"/>
    </source>
</evidence>
<dbReference type="OrthoDB" id="7032618at2"/>
<dbReference type="PANTHER" id="PTHR43720:SF2">
    <property type="entry name" value="2-AMINOMUCONIC SEMIALDEHYDE DEHYDROGENASE"/>
    <property type="match status" value="1"/>
</dbReference>
<reference evidence="6" key="1">
    <citation type="submission" date="2016-10" db="EMBL/GenBank/DDBJ databases">
        <authorList>
            <person name="Varghese N."/>
            <person name="Submissions S."/>
        </authorList>
    </citation>
    <scope>NUCLEOTIDE SEQUENCE [LARGE SCALE GENOMIC DNA]</scope>
    <source>
        <strain evidence="6">JCM 18195</strain>
    </source>
</reference>
<dbReference type="AlphaFoldDB" id="A0A1I5Y9Q6"/>
<dbReference type="InterPro" id="IPR016161">
    <property type="entry name" value="Ald_DH/histidinol_DH"/>
</dbReference>
<dbReference type="PANTHER" id="PTHR43720">
    <property type="entry name" value="2-AMINOMUCONIC SEMIALDEHYDE DEHYDROGENASE"/>
    <property type="match status" value="1"/>
</dbReference>
<accession>A0A1I5Y9Q6</accession>